<evidence type="ECO:0000313" key="2">
    <source>
        <dbReference type="EMBL" id="CAF1454939.1"/>
    </source>
</evidence>
<organism evidence="2 4">
    <name type="scientific">Adineta steineri</name>
    <dbReference type="NCBI Taxonomy" id="433720"/>
    <lineage>
        <taxon>Eukaryota</taxon>
        <taxon>Metazoa</taxon>
        <taxon>Spiralia</taxon>
        <taxon>Gnathifera</taxon>
        <taxon>Rotifera</taxon>
        <taxon>Eurotatoria</taxon>
        <taxon>Bdelloidea</taxon>
        <taxon>Adinetida</taxon>
        <taxon>Adinetidae</taxon>
        <taxon>Adineta</taxon>
    </lineage>
</organism>
<dbReference type="EMBL" id="CAJOAY010003038">
    <property type="protein sequence ID" value="CAF3997755.1"/>
    <property type="molecule type" value="Genomic_DNA"/>
</dbReference>
<evidence type="ECO:0000259" key="1">
    <source>
        <dbReference type="PROSITE" id="PS50075"/>
    </source>
</evidence>
<gene>
    <name evidence="3" type="ORF">OKA104_LOCUS29596</name>
    <name evidence="2" type="ORF">VCS650_LOCUS39698</name>
</gene>
<name>A0A815PV52_9BILA</name>
<sequence>MVGGQVIILHPYGQLDMELFSKTISHHQVSYLGTVPSQMINLTKFLNTTNRDYVFETLRCVSTGGESLFVSTVIDIQRYLKNNCRIYNYYGPTECTEAAVEHLITEDDLARGSIPLGQPMANVYIYAVDKYHQPIIPGMHMGEIIIGGTGVFAGYRSRNELAAQVICQINNELCYKTGDLGCFNPKTRCFEYCGREDYQVKLRGQRIELSEIESVIMSIAAMCVVVKVVQSNNDYLVAYVEEKSHSVNEEQLRQHCQSHLPQYMIPSFFIILEKLPLNPNGKIDRKLLPPPNFLSIVTKYGSNIPSTTLEQQLQQIFSQALHIESPPIDVPLGQLGGTSLDAIRVLTLIRQQVYTNIDIGLLFTNPSIQQLAIAIEPLLISNQTQETVSTVDPPH</sequence>
<dbReference type="InterPro" id="IPR009081">
    <property type="entry name" value="PP-bd_ACP"/>
</dbReference>
<evidence type="ECO:0000313" key="4">
    <source>
        <dbReference type="Proteomes" id="UP000663891"/>
    </source>
</evidence>
<dbReference type="PROSITE" id="PS50075">
    <property type="entry name" value="CARRIER"/>
    <property type="match status" value="1"/>
</dbReference>
<dbReference type="OrthoDB" id="416786at2759"/>
<dbReference type="Pfam" id="PF00550">
    <property type="entry name" value="PP-binding"/>
    <property type="match status" value="1"/>
</dbReference>
<dbReference type="InterPro" id="IPR042099">
    <property type="entry name" value="ANL_N_sf"/>
</dbReference>
<dbReference type="InterPro" id="IPR045851">
    <property type="entry name" value="AMP-bd_C_sf"/>
</dbReference>
<dbReference type="GO" id="GO:0031177">
    <property type="term" value="F:phosphopantetheine binding"/>
    <property type="evidence" value="ECO:0007669"/>
    <property type="project" value="TreeGrafter"/>
</dbReference>
<dbReference type="PANTHER" id="PTHR45527">
    <property type="entry name" value="NONRIBOSOMAL PEPTIDE SYNTHETASE"/>
    <property type="match status" value="1"/>
</dbReference>
<dbReference type="Pfam" id="PF00501">
    <property type="entry name" value="AMP-binding"/>
    <property type="match status" value="1"/>
</dbReference>
<dbReference type="InterPro" id="IPR025110">
    <property type="entry name" value="AMP-bd_C"/>
</dbReference>
<dbReference type="GO" id="GO:0044550">
    <property type="term" value="P:secondary metabolite biosynthetic process"/>
    <property type="evidence" value="ECO:0007669"/>
    <property type="project" value="TreeGrafter"/>
</dbReference>
<dbReference type="Gene3D" id="3.30.300.30">
    <property type="match status" value="1"/>
</dbReference>
<dbReference type="Gene3D" id="1.10.1200.10">
    <property type="entry name" value="ACP-like"/>
    <property type="match status" value="1"/>
</dbReference>
<dbReference type="SUPFAM" id="SSF47336">
    <property type="entry name" value="ACP-like"/>
    <property type="match status" value="1"/>
</dbReference>
<dbReference type="InterPro" id="IPR000873">
    <property type="entry name" value="AMP-dep_synth/lig_dom"/>
</dbReference>
<protein>
    <recommendedName>
        <fullName evidence="1">Carrier domain-containing protein</fullName>
    </recommendedName>
</protein>
<dbReference type="GO" id="GO:0005737">
    <property type="term" value="C:cytoplasm"/>
    <property type="evidence" value="ECO:0007669"/>
    <property type="project" value="TreeGrafter"/>
</dbReference>
<dbReference type="InterPro" id="IPR036736">
    <property type="entry name" value="ACP-like_sf"/>
</dbReference>
<dbReference type="SUPFAM" id="SSF56801">
    <property type="entry name" value="Acetyl-CoA synthetase-like"/>
    <property type="match status" value="1"/>
</dbReference>
<evidence type="ECO:0000313" key="3">
    <source>
        <dbReference type="EMBL" id="CAF3997755.1"/>
    </source>
</evidence>
<proteinExistence type="predicted"/>
<comment type="caution">
    <text evidence="2">The sequence shown here is derived from an EMBL/GenBank/DDBJ whole genome shotgun (WGS) entry which is preliminary data.</text>
</comment>
<dbReference type="GO" id="GO:0043041">
    <property type="term" value="P:amino acid activation for nonribosomal peptide biosynthetic process"/>
    <property type="evidence" value="ECO:0007669"/>
    <property type="project" value="TreeGrafter"/>
</dbReference>
<feature type="domain" description="Carrier" evidence="1">
    <location>
        <begin position="304"/>
        <end position="379"/>
    </location>
</feature>
<dbReference type="Proteomes" id="UP000663891">
    <property type="component" value="Unassembled WGS sequence"/>
</dbReference>
<reference evidence="2" key="1">
    <citation type="submission" date="2021-02" db="EMBL/GenBank/DDBJ databases">
        <authorList>
            <person name="Nowell W R."/>
        </authorList>
    </citation>
    <scope>NUCLEOTIDE SEQUENCE</scope>
</reference>
<dbReference type="PANTHER" id="PTHR45527:SF1">
    <property type="entry name" value="FATTY ACID SYNTHASE"/>
    <property type="match status" value="1"/>
</dbReference>
<dbReference type="Proteomes" id="UP000663881">
    <property type="component" value="Unassembled WGS sequence"/>
</dbReference>
<dbReference type="EMBL" id="CAJNON010001352">
    <property type="protein sequence ID" value="CAF1454939.1"/>
    <property type="molecule type" value="Genomic_DNA"/>
</dbReference>
<dbReference type="AlphaFoldDB" id="A0A815PV52"/>
<accession>A0A815PV52</accession>
<dbReference type="Pfam" id="PF13193">
    <property type="entry name" value="AMP-binding_C"/>
    <property type="match status" value="1"/>
</dbReference>
<dbReference type="Gene3D" id="3.40.50.12780">
    <property type="entry name" value="N-terminal domain of ligase-like"/>
    <property type="match status" value="1"/>
</dbReference>